<dbReference type="GO" id="GO:0008757">
    <property type="term" value="F:S-adenosylmethionine-dependent methyltransferase activity"/>
    <property type="evidence" value="ECO:0007669"/>
    <property type="project" value="UniProtKB-ARBA"/>
</dbReference>
<dbReference type="CDD" id="cd02440">
    <property type="entry name" value="AdoMet_MTases"/>
    <property type="match status" value="1"/>
</dbReference>
<dbReference type="Gene3D" id="3.40.50.150">
    <property type="entry name" value="Vaccinia Virus protein VP39"/>
    <property type="match status" value="1"/>
</dbReference>
<accession>A0A8I2YXQ8</accession>
<dbReference type="OrthoDB" id="433955at2759"/>
<dbReference type="PANTHER" id="PTHR14614:SF147">
    <property type="entry name" value="S-ADENOSYLMETHIONINE-DEPENDENT METHYLTRANSFERASE OF THE SEVEN BETA-STRAND FAMILY"/>
    <property type="match status" value="1"/>
</dbReference>
<sequence>MLSCHVCHAGDATLPTPPIIVELNDAPVDPTDHTAVGLQSWGSAIVFAQRMCLDSERYLGASHPCTRTTSTKTETETCLPPRPRRVLELGAGTGLLSITAAQIFSRTTVQVEVKATDYHPSVLENLARNVRHNHSAVGVSVEKLDWCAVTRTGGGGVYDVVLAADVVYHPEHARWIRECVERTLDKCGVFWLVIPMRSIGRHEGLSSTVEEAFPFADERGGSEERLGVVRREEVERMDGVGRADEGGYTLFEIRWTGFVHPSVWELHK</sequence>
<organism evidence="1 2">
    <name type="scientific">Boletus reticuloceps</name>
    <dbReference type="NCBI Taxonomy" id="495285"/>
    <lineage>
        <taxon>Eukaryota</taxon>
        <taxon>Fungi</taxon>
        <taxon>Dikarya</taxon>
        <taxon>Basidiomycota</taxon>
        <taxon>Agaricomycotina</taxon>
        <taxon>Agaricomycetes</taxon>
        <taxon>Agaricomycetidae</taxon>
        <taxon>Boletales</taxon>
        <taxon>Boletineae</taxon>
        <taxon>Boletaceae</taxon>
        <taxon>Boletoideae</taxon>
        <taxon>Boletus</taxon>
    </lineage>
</organism>
<dbReference type="SUPFAM" id="SSF53335">
    <property type="entry name" value="S-adenosyl-L-methionine-dependent methyltransferases"/>
    <property type="match status" value="1"/>
</dbReference>
<evidence type="ECO:0000313" key="2">
    <source>
        <dbReference type="Proteomes" id="UP000683000"/>
    </source>
</evidence>
<dbReference type="AlphaFoldDB" id="A0A8I2YXQ8"/>
<dbReference type="EMBL" id="JAGFBS010000002">
    <property type="protein sequence ID" value="KAG6380650.1"/>
    <property type="molecule type" value="Genomic_DNA"/>
</dbReference>
<gene>
    <name evidence="1" type="ORF">JVT61DRAFT_5020</name>
</gene>
<protein>
    <submittedName>
        <fullName evidence="1">Uncharacterized protein</fullName>
    </submittedName>
</protein>
<dbReference type="Pfam" id="PF10294">
    <property type="entry name" value="Methyltransf_16"/>
    <property type="match status" value="1"/>
</dbReference>
<dbReference type="PANTHER" id="PTHR14614">
    <property type="entry name" value="HEPATOCELLULAR CARCINOMA-ASSOCIATED ANTIGEN"/>
    <property type="match status" value="1"/>
</dbReference>
<keyword evidence="2" id="KW-1185">Reference proteome</keyword>
<dbReference type="InterPro" id="IPR029063">
    <property type="entry name" value="SAM-dependent_MTases_sf"/>
</dbReference>
<name>A0A8I2YXQ8_9AGAM</name>
<evidence type="ECO:0000313" key="1">
    <source>
        <dbReference type="EMBL" id="KAG6380650.1"/>
    </source>
</evidence>
<proteinExistence type="predicted"/>
<reference evidence="1" key="1">
    <citation type="submission" date="2021-03" db="EMBL/GenBank/DDBJ databases">
        <title>Evolutionary innovations through gain and loss of genes in the ectomycorrhizal Boletales.</title>
        <authorList>
            <person name="Wu G."/>
            <person name="Miyauchi S."/>
            <person name="Morin E."/>
            <person name="Yang Z.-L."/>
            <person name="Xu J."/>
            <person name="Martin F.M."/>
        </authorList>
    </citation>
    <scope>NUCLEOTIDE SEQUENCE</scope>
    <source>
        <strain evidence="1">BR01</strain>
    </source>
</reference>
<comment type="caution">
    <text evidence="1">The sequence shown here is derived from an EMBL/GenBank/DDBJ whole genome shotgun (WGS) entry which is preliminary data.</text>
</comment>
<dbReference type="InterPro" id="IPR019410">
    <property type="entry name" value="Methyltransf_16"/>
</dbReference>
<dbReference type="Proteomes" id="UP000683000">
    <property type="component" value="Unassembled WGS sequence"/>
</dbReference>